<dbReference type="PANTHER" id="PTHR11080">
    <property type="entry name" value="PYRAZINAMIDASE/NICOTINAMIDASE"/>
    <property type="match status" value="1"/>
</dbReference>
<dbReference type="GO" id="GO:0046872">
    <property type="term" value="F:metal ion binding"/>
    <property type="evidence" value="ECO:0007669"/>
    <property type="project" value="UniProtKB-KW"/>
</dbReference>
<sequence length="179" mass="19860">MKNKVLIVVDMQKDFIDGALGSERAVSIVKNVEEKIKTYHDGGNTVIFTRDTHGENYVETQEGRNLPVYHCIKGTSGWEISSKLNTIDAVIIDKPTFGSVELMKYLSDFYPEGEFELVGLCTDICVISNAIMLKAFLPEAKVSVDAACCAGVTLDSHKNALEAMKMCQIYIINDQEEVK</sequence>
<protein>
    <recommendedName>
        <fullName evidence="6">nicotinamidase</fullName>
        <ecNumber evidence="6">3.5.1.19</ecNumber>
    </recommendedName>
    <alternativeName>
        <fullName evidence="7">Nicotinamide deamidase</fullName>
    </alternativeName>
</protein>
<keyword evidence="3" id="KW-0479">Metal-binding</keyword>
<dbReference type="CDD" id="cd00431">
    <property type="entry name" value="cysteine_hydrolases"/>
    <property type="match status" value="1"/>
</dbReference>
<dbReference type="Pfam" id="PF00857">
    <property type="entry name" value="Isochorismatase"/>
    <property type="match status" value="1"/>
</dbReference>
<dbReference type="PANTHER" id="PTHR11080:SF2">
    <property type="entry name" value="LD05707P"/>
    <property type="match status" value="1"/>
</dbReference>
<evidence type="ECO:0000256" key="2">
    <source>
        <dbReference type="ARBA" id="ARBA00022642"/>
    </source>
</evidence>
<dbReference type="Proteomes" id="UP000216411">
    <property type="component" value="Unassembled WGS sequence"/>
</dbReference>
<dbReference type="Gene3D" id="3.40.50.850">
    <property type="entry name" value="Isochorismatase-like"/>
    <property type="match status" value="1"/>
</dbReference>
<dbReference type="InterPro" id="IPR052347">
    <property type="entry name" value="Isochorismatase_Nicotinamidase"/>
</dbReference>
<dbReference type="InterPro" id="IPR036380">
    <property type="entry name" value="Isochorismatase-like_sf"/>
</dbReference>
<organism evidence="9 10">
    <name type="scientific">Lachnotalea glycerini</name>
    <dbReference type="NCBI Taxonomy" id="1763509"/>
    <lineage>
        <taxon>Bacteria</taxon>
        <taxon>Bacillati</taxon>
        <taxon>Bacillota</taxon>
        <taxon>Clostridia</taxon>
        <taxon>Lachnospirales</taxon>
        <taxon>Lachnospiraceae</taxon>
        <taxon>Lachnotalea</taxon>
    </lineage>
</organism>
<dbReference type="OrthoDB" id="9796485at2"/>
<dbReference type="EMBL" id="NOKA02000002">
    <property type="protein sequence ID" value="RDY32872.1"/>
    <property type="molecule type" value="Genomic_DNA"/>
</dbReference>
<keyword evidence="10" id="KW-1185">Reference proteome</keyword>
<evidence type="ECO:0000259" key="8">
    <source>
        <dbReference type="Pfam" id="PF00857"/>
    </source>
</evidence>
<dbReference type="EC" id="3.5.1.19" evidence="6"/>
<proteinExistence type="inferred from homology"/>
<dbReference type="GO" id="GO:0008936">
    <property type="term" value="F:nicotinamidase activity"/>
    <property type="evidence" value="ECO:0007669"/>
    <property type="project" value="UniProtKB-EC"/>
</dbReference>
<comment type="similarity">
    <text evidence="1">Belongs to the isochorismatase family.</text>
</comment>
<name>A0A371JJF8_9FIRM</name>
<evidence type="ECO:0000313" key="10">
    <source>
        <dbReference type="Proteomes" id="UP000216411"/>
    </source>
</evidence>
<accession>A0A371JJF8</accession>
<dbReference type="InterPro" id="IPR000868">
    <property type="entry name" value="Isochorismatase-like_dom"/>
</dbReference>
<dbReference type="GO" id="GO:0019363">
    <property type="term" value="P:pyridine nucleotide biosynthetic process"/>
    <property type="evidence" value="ECO:0007669"/>
    <property type="project" value="UniProtKB-KW"/>
</dbReference>
<evidence type="ECO:0000256" key="4">
    <source>
        <dbReference type="ARBA" id="ARBA00022801"/>
    </source>
</evidence>
<dbReference type="SUPFAM" id="SSF52499">
    <property type="entry name" value="Isochorismatase-like hydrolases"/>
    <property type="match status" value="1"/>
</dbReference>
<keyword evidence="2" id="KW-0662">Pyridine nucleotide biosynthesis</keyword>
<evidence type="ECO:0000256" key="6">
    <source>
        <dbReference type="ARBA" id="ARBA00039017"/>
    </source>
</evidence>
<evidence type="ECO:0000256" key="3">
    <source>
        <dbReference type="ARBA" id="ARBA00022723"/>
    </source>
</evidence>
<evidence type="ECO:0000256" key="5">
    <source>
        <dbReference type="ARBA" id="ARBA00037900"/>
    </source>
</evidence>
<comment type="caution">
    <text evidence="9">The sequence shown here is derived from an EMBL/GenBank/DDBJ whole genome shotgun (WGS) entry which is preliminary data.</text>
</comment>
<evidence type="ECO:0000256" key="1">
    <source>
        <dbReference type="ARBA" id="ARBA00006336"/>
    </source>
</evidence>
<reference evidence="9 10" key="1">
    <citation type="journal article" date="2017" name="Genome Announc.">
        <title>Draft Genome Sequence of a Sporulating and Motile Strain of Lachnotalea glycerini Isolated from Water in Quebec City, Canada.</title>
        <authorList>
            <person name="Maheux A.F."/>
            <person name="Boudreau D.K."/>
            <person name="Berube E."/>
            <person name="Boissinot M."/>
            <person name="Raymond F."/>
            <person name="Brodeur S."/>
            <person name="Corbeil J."/>
            <person name="Isabel S."/>
            <person name="Omar R.F."/>
            <person name="Bergeron M.G."/>
        </authorList>
    </citation>
    <scope>NUCLEOTIDE SEQUENCE [LARGE SCALE GENOMIC DNA]</scope>
    <source>
        <strain evidence="9 10">CCRI-19302</strain>
    </source>
</reference>
<keyword evidence="4 9" id="KW-0378">Hydrolase</keyword>
<dbReference type="AlphaFoldDB" id="A0A371JJF8"/>
<evidence type="ECO:0000313" key="9">
    <source>
        <dbReference type="EMBL" id="RDY32872.1"/>
    </source>
</evidence>
<comment type="pathway">
    <text evidence="5">Cofactor biosynthesis; nicotinate biosynthesis; nicotinate from nicotinamide: step 1/1.</text>
</comment>
<dbReference type="RefSeq" id="WP_094376738.1">
    <property type="nucleotide sequence ID" value="NZ_NOKA02000002.1"/>
</dbReference>
<evidence type="ECO:0000256" key="7">
    <source>
        <dbReference type="ARBA" id="ARBA00043224"/>
    </source>
</evidence>
<feature type="domain" description="Isochorismatase-like" evidence="8">
    <location>
        <begin position="5"/>
        <end position="171"/>
    </location>
</feature>
<gene>
    <name evidence="9" type="ORF">CG710_002750</name>
</gene>